<dbReference type="Pfam" id="PF00468">
    <property type="entry name" value="Ribosomal_L34"/>
    <property type="match status" value="1"/>
</dbReference>
<dbReference type="NCBIfam" id="TIGR01030">
    <property type="entry name" value="rpmH_bact"/>
    <property type="match status" value="1"/>
</dbReference>
<feature type="compositionally biased region" description="Low complexity" evidence="4">
    <location>
        <begin position="145"/>
        <end position="160"/>
    </location>
</feature>
<dbReference type="Pfam" id="PF26087">
    <property type="entry name" value="DUF8032"/>
    <property type="match status" value="1"/>
</dbReference>
<feature type="compositionally biased region" description="Polar residues" evidence="4">
    <location>
        <begin position="172"/>
        <end position="199"/>
    </location>
</feature>
<comment type="caution">
    <text evidence="6">The sequence shown here is derived from an EMBL/GenBank/DDBJ whole genome shotgun (WGS) entry which is preliminary data.</text>
</comment>
<dbReference type="GO" id="GO:0005762">
    <property type="term" value="C:mitochondrial large ribosomal subunit"/>
    <property type="evidence" value="ECO:0007669"/>
    <property type="project" value="TreeGrafter"/>
</dbReference>
<dbReference type="Gene3D" id="1.10.287.3980">
    <property type="match status" value="1"/>
</dbReference>
<protein>
    <recommendedName>
        <fullName evidence="5">DUF8032 domain-containing protein</fullName>
    </recommendedName>
</protein>
<dbReference type="InterPro" id="IPR058345">
    <property type="entry name" value="DUF8032"/>
</dbReference>
<sequence length="651" mass="72047">MIQFCSRLIGAAVTSAVRTASWTHVPASRVLPNGCSITRRPWCNPSPFITPIQPRYYPTYGDEYQPSTLKRKRQYGFLRRLKTYNGRRIMKRRMLKGRNRHRQAVLALITSYQVNRTDKSPAANMQSMTADADRLLAFHHFASPNTSATSTRTSSATTIASDDDDEDDDEGNSPNRRAQITIVSYHSPTATNTKPNPNCSASATETSSITASMIRDQEHDASMHDIKSIVKHEDAVKPEPPHELAQESPISSRGSSVYYDVARDAWIRKDGDETVIVRQERFSADGPSAPSGGGADAEPGSSATSHGADDQPSRNAAGLASEESAPDNNTRSIVQLQGYFSVKTEHTNSHQIDNSIVINHSHKRSFDELHSEYTFLPNVINNPPPQSNRSSLSYGQLPPPYNSNYIYPQHLAASSSPFPYPNASRAPAPYDVAAPTTPSLAPGMLPYTPAARAANRAFLDLPVAVERDPETGIEYMSFRYTERGVRACNAVYPRANVSKHQYSGLRWEYESGANAIGFALAYLNREILEGRRGLLQRAVDSFRNRDPSQRSRRARRRERLAVEAARDLAIGGMGGIGWDNYNLLLASPKVKYEHPEYSQYHTGQDRIHHLSGTTASSNSNPPLAYSHNQYLPPLPPQQYSFGGAGGRFMYG</sequence>
<dbReference type="VEuPathDB" id="FungiDB:SeMB42_g05542"/>
<dbReference type="STRING" id="286115.A0A507CQV0"/>
<evidence type="ECO:0000256" key="4">
    <source>
        <dbReference type="SAM" id="MobiDB-lite"/>
    </source>
</evidence>
<evidence type="ECO:0000256" key="1">
    <source>
        <dbReference type="ARBA" id="ARBA00010111"/>
    </source>
</evidence>
<reference evidence="6 7" key="1">
    <citation type="journal article" date="2019" name="Sci. Rep.">
        <title>Comparative genomics of chytrid fungi reveal insights into the obligate biotrophic and pathogenic lifestyle of Synchytrium endobioticum.</title>
        <authorList>
            <person name="van de Vossenberg B.T.L.H."/>
            <person name="Warris S."/>
            <person name="Nguyen H.D.T."/>
            <person name="van Gent-Pelzer M.P.E."/>
            <person name="Joly D.L."/>
            <person name="van de Geest H.C."/>
            <person name="Bonants P.J.M."/>
            <person name="Smith D.S."/>
            <person name="Levesque C.A."/>
            <person name="van der Lee T.A.J."/>
        </authorList>
    </citation>
    <scope>NUCLEOTIDE SEQUENCE [LARGE SCALE GENOMIC DNA]</scope>
    <source>
        <strain evidence="6 7">MB42</strain>
    </source>
</reference>
<keyword evidence="3" id="KW-0687">Ribonucleoprotein</keyword>
<dbReference type="GO" id="GO:0006412">
    <property type="term" value="P:translation"/>
    <property type="evidence" value="ECO:0007669"/>
    <property type="project" value="InterPro"/>
</dbReference>
<dbReference type="PANTHER" id="PTHR14503">
    <property type="entry name" value="MITOCHONDRIAL RIBOSOMAL PROTEIN 34 FAMILY MEMBER"/>
    <property type="match status" value="1"/>
</dbReference>
<feature type="compositionally biased region" description="Basic and acidic residues" evidence="4">
    <location>
        <begin position="234"/>
        <end position="245"/>
    </location>
</feature>
<name>A0A507CQV0_9FUNG</name>
<dbReference type="EMBL" id="QEAN01000268">
    <property type="protein sequence ID" value="TPX41525.1"/>
    <property type="molecule type" value="Genomic_DNA"/>
</dbReference>
<evidence type="ECO:0000259" key="5">
    <source>
        <dbReference type="Pfam" id="PF26087"/>
    </source>
</evidence>
<organism evidence="6 7">
    <name type="scientific">Synchytrium endobioticum</name>
    <dbReference type="NCBI Taxonomy" id="286115"/>
    <lineage>
        <taxon>Eukaryota</taxon>
        <taxon>Fungi</taxon>
        <taxon>Fungi incertae sedis</taxon>
        <taxon>Chytridiomycota</taxon>
        <taxon>Chytridiomycota incertae sedis</taxon>
        <taxon>Chytridiomycetes</taxon>
        <taxon>Synchytriales</taxon>
        <taxon>Synchytriaceae</taxon>
        <taxon>Synchytrium</taxon>
    </lineage>
</organism>
<feature type="domain" description="DUF8032" evidence="5">
    <location>
        <begin position="474"/>
        <end position="545"/>
    </location>
</feature>
<feature type="compositionally biased region" description="Low complexity" evidence="4">
    <location>
        <begin position="284"/>
        <end position="303"/>
    </location>
</feature>
<keyword evidence="7" id="KW-1185">Reference proteome</keyword>
<dbReference type="PANTHER" id="PTHR14503:SF4">
    <property type="entry name" value="LARGE RIBOSOMAL SUBUNIT PROTEIN BL34M"/>
    <property type="match status" value="1"/>
</dbReference>
<feature type="region of interest" description="Disordered" evidence="4">
    <location>
        <begin position="234"/>
        <end position="254"/>
    </location>
</feature>
<feature type="compositionally biased region" description="Acidic residues" evidence="4">
    <location>
        <begin position="161"/>
        <end position="171"/>
    </location>
</feature>
<gene>
    <name evidence="6" type="ORF">SeMB42_g05542</name>
</gene>
<comment type="similarity">
    <text evidence="1">Belongs to the bacterial ribosomal protein bL34 family.</text>
</comment>
<feature type="region of interest" description="Disordered" evidence="4">
    <location>
        <begin position="145"/>
        <end position="208"/>
    </location>
</feature>
<evidence type="ECO:0000256" key="3">
    <source>
        <dbReference type="ARBA" id="ARBA00023274"/>
    </source>
</evidence>
<accession>A0A507CQV0</accession>
<dbReference type="GO" id="GO:0003735">
    <property type="term" value="F:structural constituent of ribosome"/>
    <property type="evidence" value="ECO:0007669"/>
    <property type="project" value="InterPro"/>
</dbReference>
<evidence type="ECO:0000313" key="7">
    <source>
        <dbReference type="Proteomes" id="UP000317494"/>
    </source>
</evidence>
<evidence type="ECO:0000256" key="2">
    <source>
        <dbReference type="ARBA" id="ARBA00022980"/>
    </source>
</evidence>
<dbReference type="AlphaFoldDB" id="A0A507CQV0"/>
<evidence type="ECO:0000313" key="6">
    <source>
        <dbReference type="EMBL" id="TPX41525.1"/>
    </source>
</evidence>
<keyword evidence="2" id="KW-0689">Ribosomal protein</keyword>
<dbReference type="InterPro" id="IPR000271">
    <property type="entry name" value="Ribosomal_bL34"/>
</dbReference>
<feature type="region of interest" description="Disordered" evidence="4">
    <location>
        <begin position="281"/>
        <end position="331"/>
    </location>
</feature>
<proteinExistence type="inferred from homology"/>
<dbReference type="Proteomes" id="UP000317494">
    <property type="component" value="Unassembled WGS sequence"/>
</dbReference>